<dbReference type="GO" id="GO:0043161">
    <property type="term" value="P:proteasome-mediated ubiquitin-dependent protein catabolic process"/>
    <property type="evidence" value="ECO:0007669"/>
    <property type="project" value="TreeGrafter"/>
</dbReference>
<feature type="compositionally biased region" description="Basic and acidic residues" evidence="1">
    <location>
        <begin position="30"/>
        <end position="42"/>
    </location>
</feature>
<dbReference type="Pfam" id="PF01398">
    <property type="entry name" value="JAB"/>
    <property type="match status" value="1"/>
</dbReference>
<evidence type="ECO:0000313" key="4">
    <source>
        <dbReference type="Proteomes" id="UP000583944"/>
    </source>
</evidence>
<dbReference type="VEuPathDB" id="TriTrypDB:BCY84_18633"/>
<evidence type="ECO:0000259" key="2">
    <source>
        <dbReference type="PROSITE" id="PS50249"/>
    </source>
</evidence>
<accession>A0A7J6YGI2</accession>
<feature type="region of interest" description="Disordered" evidence="1">
    <location>
        <begin position="382"/>
        <end position="406"/>
    </location>
</feature>
<evidence type="ECO:0000256" key="1">
    <source>
        <dbReference type="SAM" id="MobiDB-lite"/>
    </source>
</evidence>
<dbReference type="EMBL" id="JABDHM010000005">
    <property type="protein sequence ID" value="KAF5225712.1"/>
    <property type="molecule type" value="Genomic_DNA"/>
</dbReference>
<proteinExistence type="predicted"/>
<dbReference type="PANTHER" id="PTHR10540:SF7">
    <property type="entry name" value="26S PROTEASOME NON-ATPASE REGULATORY SUBUNIT 7"/>
    <property type="match status" value="1"/>
</dbReference>
<dbReference type="PROSITE" id="PS50249">
    <property type="entry name" value="MPN"/>
    <property type="match status" value="1"/>
</dbReference>
<dbReference type="InterPro" id="IPR037518">
    <property type="entry name" value="MPN"/>
</dbReference>
<feature type="region of interest" description="Disordered" evidence="1">
    <location>
        <begin position="1"/>
        <end position="75"/>
    </location>
</feature>
<feature type="compositionally biased region" description="Basic and acidic residues" evidence="1">
    <location>
        <begin position="50"/>
        <end position="70"/>
    </location>
</feature>
<comment type="caution">
    <text evidence="3">The sequence shown here is derived from an EMBL/GenBank/DDBJ whole genome shotgun (WGS) entry which is preliminary data.</text>
</comment>
<dbReference type="GO" id="GO:0008237">
    <property type="term" value="F:metallopeptidase activity"/>
    <property type="evidence" value="ECO:0007669"/>
    <property type="project" value="InterPro"/>
</dbReference>
<feature type="domain" description="MPN" evidence="2">
    <location>
        <begin position="86"/>
        <end position="230"/>
    </location>
</feature>
<dbReference type="Gene3D" id="3.40.140.10">
    <property type="entry name" value="Cytidine Deaminase, domain 2"/>
    <property type="match status" value="1"/>
</dbReference>
<name>A0A7J6YGI2_TRYCR</name>
<keyword evidence="3" id="KW-0647">Proteasome</keyword>
<protein>
    <submittedName>
        <fullName evidence="3">19S proteasome non-atpase subunit 8</fullName>
    </submittedName>
</protein>
<dbReference type="AlphaFoldDB" id="A0A7J6YGI2"/>
<dbReference type="VEuPathDB" id="TriTrypDB:ECC02_001028"/>
<gene>
    <name evidence="3" type="ORF">ECC02_001028</name>
</gene>
<organism evidence="3 4">
    <name type="scientific">Trypanosoma cruzi</name>
    <dbReference type="NCBI Taxonomy" id="5693"/>
    <lineage>
        <taxon>Eukaryota</taxon>
        <taxon>Discoba</taxon>
        <taxon>Euglenozoa</taxon>
        <taxon>Kinetoplastea</taxon>
        <taxon>Metakinetoplastina</taxon>
        <taxon>Trypanosomatida</taxon>
        <taxon>Trypanosomatidae</taxon>
        <taxon>Trypanosoma</taxon>
        <taxon>Schizotrypanum</taxon>
    </lineage>
</organism>
<dbReference type="GO" id="GO:0000502">
    <property type="term" value="C:proteasome complex"/>
    <property type="evidence" value="ECO:0007669"/>
    <property type="project" value="UniProtKB-KW"/>
</dbReference>
<sequence>MFSESDRRVRYTKGIGPQEASKEGGLLGDEGGKKWRMAKDKPQQNPVSVDDNRIDDSIARGDGDNARDSGDGPGDNFLFTPTAARVDVHPLVLLSLVDHYARVNTKVTQKRRVAGLLLGRYKRLPDGTQLLDINNSFAVPFDEDPHNSDVWFVDTNYADEMFHMFRRVLPRVQVVGWYSAGPSFSVQPNDMLLHLLVADRFTANPVYCIVNTDPGNKGVPVLAYTTVQGREGVRSLEFRNIPTHLGAEEAEEIGIEHLLRDLTDSTITTLSTQIQERELSLAHLSCVLQSIEDYLQDVAEGLMPISEDVLSVLQELISLQPHIYHLKRSTEMIRHSNDQAIAMFIAAIGRCVGALYDVIANRRRINSEMVEVRARREQALKEKLEHEQHKAKEVVTTEKDENNNAK</sequence>
<dbReference type="Proteomes" id="UP000583944">
    <property type="component" value="Unassembled WGS sequence"/>
</dbReference>
<evidence type="ECO:0000313" key="3">
    <source>
        <dbReference type="EMBL" id="KAF5225712.1"/>
    </source>
</evidence>
<dbReference type="SMART" id="SM00232">
    <property type="entry name" value="JAB_MPN"/>
    <property type="match status" value="1"/>
</dbReference>
<dbReference type="InterPro" id="IPR024969">
    <property type="entry name" value="EIF3F/CSN6-like_C"/>
</dbReference>
<reference evidence="3 4" key="1">
    <citation type="journal article" date="2019" name="Genome Biol. Evol.">
        <title>Nanopore Sequencing Significantly Improves Genome Assembly of the Protozoan Parasite Trypanosoma cruzi.</title>
        <authorList>
            <person name="Diaz-Viraque F."/>
            <person name="Pita S."/>
            <person name="Greif G."/>
            <person name="de Souza R.C.M."/>
            <person name="Iraola G."/>
            <person name="Robello C."/>
        </authorList>
    </citation>
    <scope>NUCLEOTIDE SEQUENCE [LARGE SCALE GENOMIC DNA]</scope>
    <source>
        <strain evidence="3 4">Berenice</strain>
    </source>
</reference>
<dbReference type="InterPro" id="IPR000555">
    <property type="entry name" value="JAMM/MPN+_dom"/>
</dbReference>
<dbReference type="PANTHER" id="PTHR10540">
    <property type="entry name" value="EUKARYOTIC TRANSLATION INITIATION FACTOR 3 SUBUNIT F-RELATED"/>
    <property type="match status" value="1"/>
</dbReference>
<dbReference type="Pfam" id="PF13012">
    <property type="entry name" value="MitMem_reg"/>
    <property type="match status" value="1"/>
</dbReference>